<evidence type="ECO:0000313" key="3">
    <source>
        <dbReference type="Proteomes" id="UP001515480"/>
    </source>
</evidence>
<name>A0AB34IGY9_PRYPA</name>
<organism evidence="2 3">
    <name type="scientific">Prymnesium parvum</name>
    <name type="common">Toxic golden alga</name>
    <dbReference type="NCBI Taxonomy" id="97485"/>
    <lineage>
        <taxon>Eukaryota</taxon>
        <taxon>Haptista</taxon>
        <taxon>Haptophyta</taxon>
        <taxon>Prymnesiophyceae</taxon>
        <taxon>Prymnesiales</taxon>
        <taxon>Prymnesiaceae</taxon>
        <taxon>Prymnesium</taxon>
    </lineage>
</organism>
<proteinExistence type="predicted"/>
<protein>
    <submittedName>
        <fullName evidence="2">Uncharacterized protein</fullName>
    </submittedName>
</protein>
<comment type="caution">
    <text evidence="2">The sequence shown here is derived from an EMBL/GenBank/DDBJ whole genome shotgun (WGS) entry which is preliminary data.</text>
</comment>
<feature type="chain" id="PRO_5044321475" evidence="1">
    <location>
        <begin position="21"/>
        <end position="204"/>
    </location>
</feature>
<keyword evidence="3" id="KW-1185">Reference proteome</keyword>
<accession>A0AB34IGY9</accession>
<sequence>MAVARALFLLPLLAVDLSHALAPPRPTRSATARPAISPPALLPRRAATHAAIASLIAPLAAHASGGATAGRTTSIPRAKLRYSGRLTAAVKAFLVLKASIGTDEQKKAGKAFFSDAEDSAYSELKTAGYLLAVAFKIDAKVPPDKLETVKAFKKLMKDLEELKKGMDGKPADAEKAFGKASESLNLYLEGVELPLLDDSSYSPA</sequence>
<evidence type="ECO:0000313" key="2">
    <source>
        <dbReference type="EMBL" id="KAL1498530.1"/>
    </source>
</evidence>
<dbReference type="Proteomes" id="UP001515480">
    <property type="component" value="Unassembled WGS sequence"/>
</dbReference>
<dbReference type="AlphaFoldDB" id="A0AB34IGY9"/>
<gene>
    <name evidence="2" type="ORF">AB1Y20_013851</name>
</gene>
<dbReference type="EMBL" id="JBGBPQ010000027">
    <property type="protein sequence ID" value="KAL1498530.1"/>
    <property type="molecule type" value="Genomic_DNA"/>
</dbReference>
<feature type="signal peptide" evidence="1">
    <location>
        <begin position="1"/>
        <end position="20"/>
    </location>
</feature>
<evidence type="ECO:0000256" key="1">
    <source>
        <dbReference type="SAM" id="SignalP"/>
    </source>
</evidence>
<keyword evidence="1" id="KW-0732">Signal</keyword>
<reference evidence="2 3" key="1">
    <citation type="journal article" date="2024" name="Science">
        <title>Giant polyketide synthase enzymes in the biosynthesis of giant marine polyether toxins.</title>
        <authorList>
            <person name="Fallon T.R."/>
            <person name="Shende V.V."/>
            <person name="Wierzbicki I.H."/>
            <person name="Pendleton A.L."/>
            <person name="Watervoot N.F."/>
            <person name="Auber R.P."/>
            <person name="Gonzalez D.J."/>
            <person name="Wisecaver J.H."/>
            <person name="Moore B.S."/>
        </authorList>
    </citation>
    <scope>NUCLEOTIDE SEQUENCE [LARGE SCALE GENOMIC DNA]</scope>
    <source>
        <strain evidence="2 3">12B1</strain>
    </source>
</reference>